<feature type="domain" description="Amidohydrolase-related" evidence="3">
    <location>
        <begin position="341"/>
        <end position="412"/>
    </location>
</feature>
<sequence>MKKLILTSGFFMSFLFLKAQETLPINGIRDVRSGTFVFTNATIITQPNTKLEKASILIKQGKIVAIGTQISIPTDAQVIDSKGRFIYPSFIDAYTDYGSSSPQNTGRSFNWGAPAQFKSNKPGAFAWNQALHPEINVVEQFSADENIASNFRSNGFGTVFTHLKDGIIRGTGAVVSLGKKNDQLLVLKAKAAQVFSFDKGTSTQSYPTSLMGSIALLRQTYLDAKWYQTKPLSEGLNLSLEAFNSNQSIPQIFLAGADKWAAVRADKIGDEFGVQYIIRGGESGYQRIAEIQKTKASYILDLDFPSTPDVEDPTQARLLSLADMRHWELAATNPGVFEKNNISFALTQDMKDSKSFLSNLKKAISLGLSESKALEALTKTPAQMLGVYDQVGSLEVGKLANFIITDSPIFSSKAKILENWIAGDKFTISSADYPTFSGKYTLKINESNYQIELSKDLKLKVIGKDTLDGKASFANNTVTLSFAASKTSNDLIRLNGNLLGSELTGTGFDATGQSIVWNASKVSEASEKKSEEEKQKSNDLISKITYPFMGYGNEVQPAQETILIKNATVWTNEKDGILSQSDVLLKAGKIQKIGKNISEAGAKIIDGTGKHLTAGIIDEHSHIATVSINEGAQSVTSEVRIGDNLDPEDINIYRQLSGGVTSSHILHGSANTIGGQTQLIKLRWGTNDEGLKFQGADPFIKFALGENVKRTTSMSNNRYPDTRMGVEEVLVDAFDRAAEYDKNMKANPLLTRRDLELDALVEIMNKKRFITCHSYVQPEITYTMRVVENMKKQGYDFNINTFTHILEGYKVADKMKAHGANVSTFSDWYMYKTEVQDAIAYNAAIMYNMGLNVCINSDDAEMARRLNQEAGKTVKYGNVPEVDALKMVTLNPAKALHVDSKVGSIKVGKDADVVLWTDNPLSIYAKSLYTIVDGVVYFDREKDAQMRVKISEERNALVQKMLNDKKSGAATKPVKPSGKALLLCSDHDEQDENHTHESQTIE</sequence>
<feature type="region of interest" description="Disordered" evidence="1">
    <location>
        <begin position="964"/>
        <end position="1002"/>
    </location>
</feature>
<dbReference type="EMBL" id="SACY01000001">
    <property type="protein sequence ID" value="RVU26551.1"/>
    <property type="molecule type" value="Genomic_DNA"/>
</dbReference>
<dbReference type="AlphaFoldDB" id="A0A437PWC7"/>
<name>A0A437PWC7_9BACT</name>
<dbReference type="SUPFAM" id="SSF51338">
    <property type="entry name" value="Composite domain of metallo-dependent hydrolases"/>
    <property type="match status" value="2"/>
</dbReference>
<dbReference type="Proteomes" id="UP000282832">
    <property type="component" value="Unassembled WGS sequence"/>
</dbReference>
<evidence type="ECO:0000313" key="5">
    <source>
        <dbReference type="Proteomes" id="UP000282832"/>
    </source>
</evidence>
<keyword evidence="4" id="KW-0378">Hydrolase</keyword>
<evidence type="ECO:0000256" key="2">
    <source>
        <dbReference type="SAM" id="SignalP"/>
    </source>
</evidence>
<dbReference type="InterPro" id="IPR011059">
    <property type="entry name" value="Metal-dep_hydrolase_composite"/>
</dbReference>
<dbReference type="InterPro" id="IPR032466">
    <property type="entry name" value="Metal_Hydrolase"/>
</dbReference>
<dbReference type="PANTHER" id="PTHR43135:SF3">
    <property type="entry name" value="ALPHA-D-RIBOSE 1-METHYLPHOSPHONATE 5-TRIPHOSPHATE DIPHOSPHATASE"/>
    <property type="match status" value="1"/>
</dbReference>
<accession>A0A437PWC7</accession>
<dbReference type="Gene3D" id="2.30.40.10">
    <property type="entry name" value="Urease, subunit C, domain 1"/>
    <property type="match status" value="1"/>
</dbReference>
<evidence type="ECO:0000256" key="1">
    <source>
        <dbReference type="SAM" id="MobiDB-lite"/>
    </source>
</evidence>
<dbReference type="RefSeq" id="WP_127802103.1">
    <property type="nucleotide sequence ID" value="NZ_SACY01000001.1"/>
</dbReference>
<dbReference type="GO" id="GO:0016810">
    <property type="term" value="F:hydrolase activity, acting on carbon-nitrogen (but not peptide) bonds"/>
    <property type="evidence" value="ECO:0007669"/>
    <property type="project" value="InterPro"/>
</dbReference>
<dbReference type="SUPFAM" id="SSF51556">
    <property type="entry name" value="Metallo-dependent hydrolases"/>
    <property type="match status" value="1"/>
</dbReference>
<protein>
    <submittedName>
        <fullName evidence="4">Amidohydrolase</fullName>
    </submittedName>
</protein>
<feature type="chain" id="PRO_5019041052" evidence="2">
    <location>
        <begin position="20"/>
        <end position="1002"/>
    </location>
</feature>
<dbReference type="InterPro" id="IPR051781">
    <property type="entry name" value="Metallo-dep_Hydrolase"/>
</dbReference>
<feature type="compositionally biased region" description="Basic and acidic residues" evidence="1">
    <location>
        <begin position="992"/>
        <end position="1002"/>
    </location>
</feature>
<comment type="caution">
    <text evidence="4">The sequence shown here is derived from an EMBL/GenBank/DDBJ whole genome shotgun (WGS) entry which is preliminary data.</text>
</comment>
<reference evidence="4 5" key="1">
    <citation type="submission" date="2019-01" db="EMBL/GenBank/DDBJ databases">
        <authorList>
            <person name="Chen W.-M."/>
        </authorList>
    </citation>
    <scope>NUCLEOTIDE SEQUENCE [LARGE SCALE GENOMIC DNA]</scope>
    <source>
        <strain evidence="4 5">FSY-15</strain>
    </source>
</reference>
<keyword evidence="5" id="KW-1185">Reference proteome</keyword>
<evidence type="ECO:0000313" key="4">
    <source>
        <dbReference type="EMBL" id="RVU26551.1"/>
    </source>
</evidence>
<feature type="signal peptide" evidence="2">
    <location>
        <begin position="1"/>
        <end position="19"/>
    </location>
</feature>
<dbReference type="OrthoDB" id="9802793at2"/>
<dbReference type="Pfam" id="PF01979">
    <property type="entry name" value="Amidohydro_1"/>
    <property type="match status" value="2"/>
</dbReference>
<dbReference type="PANTHER" id="PTHR43135">
    <property type="entry name" value="ALPHA-D-RIBOSE 1-METHYLPHOSPHONATE 5-TRIPHOSPHATE DIPHOSPHATASE"/>
    <property type="match status" value="1"/>
</dbReference>
<dbReference type="InterPro" id="IPR006680">
    <property type="entry name" value="Amidohydro-rel"/>
</dbReference>
<organism evidence="4 5">
    <name type="scientific">Sandaracinomonas limnophila</name>
    <dbReference type="NCBI Taxonomy" id="1862386"/>
    <lineage>
        <taxon>Bacteria</taxon>
        <taxon>Pseudomonadati</taxon>
        <taxon>Bacteroidota</taxon>
        <taxon>Cytophagia</taxon>
        <taxon>Cytophagales</taxon>
        <taxon>Flectobacillaceae</taxon>
        <taxon>Sandaracinomonas</taxon>
    </lineage>
</organism>
<evidence type="ECO:0000259" key="3">
    <source>
        <dbReference type="Pfam" id="PF01979"/>
    </source>
</evidence>
<gene>
    <name evidence="4" type="ORF">EOJ36_00735</name>
</gene>
<dbReference type="Gene3D" id="3.20.20.140">
    <property type="entry name" value="Metal-dependent hydrolases"/>
    <property type="match status" value="2"/>
</dbReference>
<proteinExistence type="predicted"/>
<keyword evidence="2" id="KW-0732">Signal</keyword>
<feature type="domain" description="Amidohydrolase-related" evidence="3">
    <location>
        <begin position="612"/>
        <end position="927"/>
    </location>
</feature>